<evidence type="ECO:0000259" key="1">
    <source>
        <dbReference type="SMART" id="SM00849"/>
    </source>
</evidence>
<proteinExistence type="predicted"/>
<dbReference type="InterPro" id="IPR050662">
    <property type="entry name" value="Sec-metab_biosynth-thioest"/>
</dbReference>
<accession>A0A2T9ZEB7</accession>
<dbReference type="OrthoDB" id="17458at2759"/>
<dbReference type="STRING" id="133381.A0A2T9ZEB7"/>
<dbReference type="AlphaFoldDB" id="A0A2T9ZEB7"/>
<keyword evidence="3" id="KW-1185">Reference proteome</keyword>
<sequence length="353" mass="39148">MTAVQLSKRVWLVNALNPGPFTLTGTNTYVVGTGKERVLIDTGDGAHPEYIENLKKALDTQMDNARISAILLTHYHHDHVDGVPLLLKESGITTGDFHLYAAKNCTPSSTRGIFKKPDPSLDSQFIQKWGADVHINPIKTNSAFTKFSEYYEKQKTYMPQTEISNLVCSETNFCLSVQGATIYAIDTPGHCNDHTSFFLKEDNAIFSGDCLLGNSSTIFTNLKNILFSLQLFLSLSPTTVYPGHGPTIEHPTETQIKRNIAHRLEKEQKILDILAKYKNELLLSHSSPPDSDSIPSLWITTSALLDLVYGPLKGETLIRGATLNLVNHLDKLESDGKVSSKTLADNSKLWFLL</sequence>
<dbReference type="InterPro" id="IPR036866">
    <property type="entry name" value="RibonucZ/Hydroxyglut_hydro"/>
</dbReference>
<dbReference type="Gene3D" id="1.10.10.10">
    <property type="entry name" value="Winged helix-like DNA-binding domain superfamily/Winged helix DNA-binding domain"/>
    <property type="match status" value="1"/>
</dbReference>
<dbReference type="PANTHER" id="PTHR23131:SF0">
    <property type="entry name" value="ENDORIBONUCLEASE LACTB2"/>
    <property type="match status" value="1"/>
</dbReference>
<dbReference type="Pfam" id="PF00753">
    <property type="entry name" value="Lactamase_B"/>
    <property type="match status" value="1"/>
</dbReference>
<dbReference type="EMBL" id="MBFS01000297">
    <property type="protein sequence ID" value="PVV02943.1"/>
    <property type="molecule type" value="Genomic_DNA"/>
</dbReference>
<dbReference type="Proteomes" id="UP000245609">
    <property type="component" value="Unassembled WGS sequence"/>
</dbReference>
<reference evidence="2 3" key="1">
    <citation type="journal article" date="2018" name="MBio">
        <title>Comparative Genomics Reveals the Core Gene Toolbox for the Fungus-Insect Symbiosis.</title>
        <authorList>
            <person name="Wang Y."/>
            <person name="Stata M."/>
            <person name="Wang W."/>
            <person name="Stajich J.E."/>
            <person name="White M.M."/>
            <person name="Moncalvo J.M."/>
        </authorList>
    </citation>
    <scope>NUCLEOTIDE SEQUENCE [LARGE SCALE GENOMIC DNA]</scope>
    <source>
        <strain evidence="2 3">SC-DP-2</strain>
    </source>
</reference>
<evidence type="ECO:0000313" key="3">
    <source>
        <dbReference type="Proteomes" id="UP000245609"/>
    </source>
</evidence>
<evidence type="ECO:0000313" key="2">
    <source>
        <dbReference type="EMBL" id="PVV02943.1"/>
    </source>
</evidence>
<dbReference type="SMART" id="SM00849">
    <property type="entry name" value="Lactamase_B"/>
    <property type="match status" value="1"/>
</dbReference>
<dbReference type="Gene3D" id="3.60.15.10">
    <property type="entry name" value="Ribonuclease Z/Hydroxyacylglutathione hydrolase-like"/>
    <property type="match status" value="1"/>
</dbReference>
<gene>
    <name evidence="2" type="ORF">BB560_002597</name>
</gene>
<dbReference type="PANTHER" id="PTHR23131">
    <property type="entry name" value="ENDORIBONUCLEASE LACTB2"/>
    <property type="match status" value="1"/>
</dbReference>
<feature type="domain" description="Metallo-beta-lactamase" evidence="1">
    <location>
        <begin position="25"/>
        <end position="244"/>
    </location>
</feature>
<organism evidence="2 3">
    <name type="scientific">Smittium megazygosporum</name>
    <dbReference type="NCBI Taxonomy" id="133381"/>
    <lineage>
        <taxon>Eukaryota</taxon>
        <taxon>Fungi</taxon>
        <taxon>Fungi incertae sedis</taxon>
        <taxon>Zoopagomycota</taxon>
        <taxon>Kickxellomycotina</taxon>
        <taxon>Harpellomycetes</taxon>
        <taxon>Harpellales</taxon>
        <taxon>Legeriomycetaceae</taxon>
        <taxon>Smittium</taxon>
    </lineage>
</organism>
<dbReference type="InterPro" id="IPR001279">
    <property type="entry name" value="Metallo-B-lactamas"/>
</dbReference>
<name>A0A2T9ZEB7_9FUNG</name>
<protein>
    <recommendedName>
        <fullName evidence="1">Metallo-beta-lactamase domain-containing protein</fullName>
    </recommendedName>
</protein>
<comment type="caution">
    <text evidence="2">The sequence shown here is derived from an EMBL/GenBank/DDBJ whole genome shotgun (WGS) entry which is preliminary data.</text>
</comment>
<dbReference type="SUPFAM" id="SSF56281">
    <property type="entry name" value="Metallo-hydrolase/oxidoreductase"/>
    <property type="match status" value="1"/>
</dbReference>
<dbReference type="InterPro" id="IPR036388">
    <property type="entry name" value="WH-like_DNA-bd_sf"/>
</dbReference>